<dbReference type="Gene3D" id="3.40.220.10">
    <property type="entry name" value="Leucine Aminopeptidase, subunit E, domain 1"/>
    <property type="match status" value="1"/>
</dbReference>
<sequence length="152" mass="16810">MRALAEKIALVRADITKLDVDAIVNAATNSLLGGGGVDGAIHRAANDPRFLQECRAHRWCATGEAKTTQAYQLPCKAVVHTVGYVFRQLTQPDLCVWRKAAHADANHTRSVSRKLLQDAYRNSLYQAAEHQCRSIVRRQWLTEAFPAISTGV</sequence>
<evidence type="ECO:0000313" key="3">
    <source>
        <dbReference type="Proteomes" id="UP000232875"/>
    </source>
</evidence>
<dbReference type="EMBL" id="KZ454995">
    <property type="protein sequence ID" value="PKI82427.1"/>
    <property type="molecule type" value="Genomic_DNA"/>
</dbReference>
<dbReference type="STRING" id="2020962.A0A2N1J790"/>
<dbReference type="InterPro" id="IPR002589">
    <property type="entry name" value="Macro_dom"/>
</dbReference>
<reference evidence="2 3" key="1">
    <citation type="submission" date="2017-10" db="EMBL/GenBank/DDBJ databases">
        <title>A novel species of cold-tolerant Malassezia isolated from bats.</title>
        <authorList>
            <person name="Lorch J.M."/>
            <person name="Palmer J.M."/>
            <person name="Vanderwolf K.J."/>
            <person name="Schmidt K.Z."/>
            <person name="Verant M.L."/>
            <person name="Weller T.J."/>
            <person name="Blehert D.S."/>
        </authorList>
    </citation>
    <scope>NUCLEOTIDE SEQUENCE [LARGE SCALE GENOMIC DNA]</scope>
    <source>
        <strain evidence="2 3">NWHC:44797-103</strain>
    </source>
</reference>
<dbReference type="OrthoDB" id="6077599at2759"/>
<dbReference type="Proteomes" id="UP000232875">
    <property type="component" value="Unassembled WGS sequence"/>
</dbReference>
<organism evidence="2 3">
    <name type="scientific">Malassezia vespertilionis</name>
    <dbReference type="NCBI Taxonomy" id="2020962"/>
    <lineage>
        <taxon>Eukaryota</taxon>
        <taxon>Fungi</taxon>
        <taxon>Dikarya</taxon>
        <taxon>Basidiomycota</taxon>
        <taxon>Ustilaginomycotina</taxon>
        <taxon>Malasseziomycetes</taxon>
        <taxon>Malasseziales</taxon>
        <taxon>Malasseziaceae</taxon>
        <taxon>Malassezia</taxon>
    </lineage>
</organism>
<proteinExistence type="predicted"/>
<dbReference type="PROSITE" id="PS51154">
    <property type="entry name" value="MACRO"/>
    <property type="match status" value="1"/>
</dbReference>
<dbReference type="SUPFAM" id="SSF52949">
    <property type="entry name" value="Macro domain-like"/>
    <property type="match status" value="1"/>
</dbReference>
<feature type="domain" description="Macro" evidence="1">
    <location>
        <begin position="1"/>
        <end position="152"/>
    </location>
</feature>
<gene>
    <name evidence="2" type="ORF">MVES_003703</name>
</gene>
<dbReference type="PANTHER" id="PTHR11106">
    <property type="entry name" value="GANGLIOSIDE INDUCED DIFFERENTIATION ASSOCIATED PROTEIN 2-RELATED"/>
    <property type="match status" value="1"/>
</dbReference>
<dbReference type="Pfam" id="PF01661">
    <property type="entry name" value="Macro"/>
    <property type="match status" value="1"/>
</dbReference>
<evidence type="ECO:0000313" key="2">
    <source>
        <dbReference type="EMBL" id="PKI82427.1"/>
    </source>
</evidence>
<dbReference type="InterPro" id="IPR043472">
    <property type="entry name" value="Macro_dom-like"/>
</dbReference>
<protein>
    <recommendedName>
        <fullName evidence="1">Macro domain-containing protein</fullName>
    </recommendedName>
</protein>
<keyword evidence="3" id="KW-1185">Reference proteome</keyword>
<name>A0A2N1J790_9BASI</name>
<dbReference type="AlphaFoldDB" id="A0A2N1J790"/>
<evidence type="ECO:0000259" key="1">
    <source>
        <dbReference type="PROSITE" id="PS51154"/>
    </source>
</evidence>
<dbReference type="PANTHER" id="PTHR11106:SF27">
    <property type="entry name" value="MACRO DOMAIN-CONTAINING PROTEIN"/>
    <property type="match status" value="1"/>
</dbReference>
<accession>A0A2N1J790</accession>
<dbReference type="SMART" id="SM00506">
    <property type="entry name" value="A1pp"/>
    <property type="match status" value="1"/>
</dbReference>